<evidence type="ECO:0000313" key="1">
    <source>
        <dbReference type="EMBL" id="CAK0802869.1"/>
    </source>
</evidence>
<organism evidence="1 2">
    <name type="scientific">Prorocentrum cordatum</name>
    <dbReference type="NCBI Taxonomy" id="2364126"/>
    <lineage>
        <taxon>Eukaryota</taxon>
        <taxon>Sar</taxon>
        <taxon>Alveolata</taxon>
        <taxon>Dinophyceae</taxon>
        <taxon>Prorocentrales</taxon>
        <taxon>Prorocentraceae</taxon>
        <taxon>Prorocentrum</taxon>
    </lineage>
</organism>
<proteinExistence type="predicted"/>
<reference evidence="1" key="1">
    <citation type="submission" date="2023-10" db="EMBL/GenBank/DDBJ databases">
        <authorList>
            <person name="Chen Y."/>
            <person name="Shah S."/>
            <person name="Dougan E. K."/>
            <person name="Thang M."/>
            <person name="Chan C."/>
        </authorList>
    </citation>
    <scope>NUCLEOTIDE SEQUENCE [LARGE SCALE GENOMIC DNA]</scope>
</reference>
<name>A0ABN9QAJ9_9DINO</name>
<comment type="caution">
    <text evidence="1">The sequence shown here is derived from an EMBL/GenBank/DDBJ whole genome shotgun (WGS) entry which is preliminary data.</text>
</comment>
<dbReference type="SUPFAM" id="SSF51197">
    <property type="entry name" value="Clavaminate synthase-like"/>
    <property type="match status" value="1"/>
</dbReference>
<dbReference type="EMBL" id="CAUYUJ010002892">
    <property type="protein sequence ID" value="CAK0802869.1"/>
    <property type="molecule type" value="Genomic_DNA"/>
</dbReference>
<evidence type="ECO:0000313" key="2">
    <source>
        <dbReference type="Proteomes" id="UP001189429"/>
    </source>
</evidence>
<protein>
    <recommendedName>
        <fullName evidence="3">Bifunctional lysine-specific demethylase and histidyl-hydroxylase</fullName>
    </recommendedName>
</protein>
<accession>A0ABN9QAJ9</accession>
<keyword evidence="2" id="KW-1185">Reference proteome</keyword>
<dbReference type="Gene3D" id="2.60.120.620">
    <property type="entry name" value="q2cbj1_9rhob like domain"/>
    <property type="match status" value="1"/>
</dbReference>
<dbReference type="Proteomes" id="UP001189429">
    <property type="component" value="Unassembled WGS sequence"/>
</dbReference>
<evidence type="ECO:0008006" key="3">
    <source>
        <dbReference type="Google" id="ProtNLM"/>
    </source>
</evidence>
<gene>
    <name evidence="1" type="ORF">PCOR1329_LOCUS10233</name>
</gene>
<sequence length="426" mass="48984">MSESNRDMPKEDSDIWLTDVWNAGLVVDCSGIRDSQDNPACFAHMCGIMCRYQYGCEDIGLSDHDLQKRSHKVECKSEGSRFSKRGFCKGSHAIEEQRVVAFRRLHEEKLKHAAALAAERDKLRRSCRDNNSRVELMQPQELPIWVRPLRQELVSSYDAARYNLPELAASVLELDKFGGAVALERLHEDDIYEYQKREMAHVTEQSSPDCDIDPTVTIIHNRKIPLNIKLVHAYMLAGRRIPEAWKKALMREERIFKRLKSSPKWHAFLEAYEKFCQHEILPLCCGTDPDIQKYGMVIQYPPTLRIHMPGKAPSIKMHVDTDYANHQECECNFWVPLTKVFGNNTLWAESEAMKGDFRPFEMEPGQLLRFEGVKCRHYTMANDTAVTRVSFDLRSVPATLWRDLHGGKIGDYGTKLVLPAWVGSRG</sequence>